<gene>
    <name evidence="1" type="ORF">EGT74_13865</name>
</gene>
<organism evidence="1 2">
    <name type="scientific">Chitinophaga lutea</name>
    <dbReference type="NCBI Taxonomy" id="2488634"/>
    <lineage>
        <taxon>Bacteria</taxon>
        <taxon>Pseudomonadati</taxon>
        <taxon>Bacteroidota</taxon>
        <taxon>Chitinophagia</taxon>
        <taxon>Chitinophagales</taxon>
        <taxon>Chitinophagaceae</taxon>
        <taxon>Chitinophaga</taxon>
    </lineage>
</organism>
<reference evidence="1 2" key="1">
    <citation type="submission" date="2018-11" db="EMBL/GenBank/DDBJ databases">
        <title>Chitinophaga lutea sp.nov., isolate from arsenic contaminated soil.</title>
        <authorList>
            <person name="Zong Y."/>
        </authorList>
    </citation>
    <scope>NUCLEOTIDE SEQUENCE [LARGE SCALE GENOMIC DNA]</scope>
    <source>
        <strain evidence="1 2">ZY74</strain>
    </source>
</reference>
<evidence type="ECO:0000313" key="2">
    <source>
        <dbReference type="Proteomes" id="UP000278351"/>
    </source>
</evidence>
<dbReference type="Proteomes" id="UP000278351">
    <property type="component" value="Unassembled WGS sequence"/>
</dbReference>
<accession>A0A3N4PWT8</accession>
<comment type="caution">
    <text evidence="1">The sequence shown here is derived from an EMBL/GenBank/DDBJ whole genome shotgun (WGS) entry which is preliminary data.</text>
</comment>
<name>A0A3N4PWT8_9BACT</name>
<sequence length="67" mass="7073">MKKLKLKDLSKDEIISREKLNRIVGGSAGAGDTTSVGDSTSVTGEVGFTTTIKETETIEETESDPVA</sequence>
<protein>
    <submittedName>
        <fullName evidence="1">Uncharacterized protein</fullName>
    </submittedName>
</protein>
<proteinExistence type="predicted"/>
<evidence type="ECO:0000313" key="1">
    <source>
        <dbReference type="EMBL" id="RPE08150.1"/>
    </source>
</evidence>
<dbReference type="EMBL" id="RPDH01000002">
    <property type="protein sequence ID" value="RPE08150.1"/>
    <property type="molecule type" value="Genomic_DNA"/>
</dbReference>
<dbReference type="AlphaFoldDB" id="A0A3N4PWT8"/>
<keyword evidence="2" id="KW-1185">Reference proteome</keyword>
<dbReference type="RefSeq" id="WP_123847150.1">
    <property type="nucleotide sequence ID" value="NZ_RPDH01000002.1"/>
</dbReference>